<dbReference type="NCBIfam" id="TIGR00963">
    <property type="entry name" value="secA"/>
    <property type="match status" value="1"/>
</dbReference>
<dbReference type="PROSITE" id="PS51196">
    <property type="entry name" value="SECA_MOTOR_DEAD"/>
    <property type="match status" value="1"/>
</dbReference>
<dbReference type="Pfam" id="PF07517">
    <property type="entry name" value="SecA_DEAD"/>
    <property type="match status" value="1"/>
</dbReference>
<dbReference type="GO" id="GO:0046872">
    <property type="term" value="F:metal ion binding"/>
    <property type="evidence" value="ECO:0007669"/>
    <property type="project" value="UniProtKB-KW"/>
</dbReference>
<dbReference type="GO" id="GO:0017038">
    <property type="term" value="P:protein import"/>
    <property type="evidence" value="ECO:0007669"/>
    <property type="project" value="InterPro"/>
</dbReference>
<dbReference type="GO" id="GO:0005886">
    <property type="term" value="C:plasma membrane"/>
    <property type="evidence" value="ECO:0007669"/>
    <property type="project" value="UniProtKB-SubCell"/>
</dbReference>
<evidence type="ECO:0000256" key="2">
    <source>
        <dbReference type="ARBA" id="ARBA00004170"/>
    </source>
</evidence>
<dbReference type="CDD" id="cd17928">
    <property type="entry name" value="DEXDc_SecA"/>
    <property type="match status" value="1"/>
</dbReference>
<dbReference type="Gene3D" id="3.40.50.300">
    <property type="entry name" value="P-loop containing nucleotide triphosphate hydrolases"/>
    <property type="match status" value="3"/>
</dbReference>
<evidence type="ECO:0000256" key="6">
    <source>
        <dbReference type="ARBA" id="ARBA00022490"/>
    </source>
</evidence>
<evidence type="ECO:0000259" key="18">
    <source>
        <dbReference type="PROSITE" id="PS51194"/>
    </source>
</evidence>
<feature type="binding site" evidence="15">
    <location>
        <position position="622"/>
    </location>
    <ligand>
        <name>ATP</name>
        <dbReference type="ChEBI" id="CHEBI:30616"/>
    </ligand>
</feature>
<dbReference type="PRINTS" id="PR00906">
    <property type="entry name" value="SECA"/>
</dbReference>
<dbReference type="Gene3D" id="3.10.450.50">
    <property type="match status" value="1"/>
</dbReference>
<organism evidence="21 22">
    <name type="scientific">Victivallis vadensis</name>
    <dbReference type="NCBI Taxonomy" id="172901"/>
    <lineage>
        <taxon>Bacteria</taxon>
        <taxon>Pseudomonadati</taxon>
        <taxon>Lentisphaerota</taxon>
        <taxon>Lentisphaeria</taxon>
        <taxon>Victivallales</taxon>
        <taxon>Victivallaceae</taxon>
        <taxon>Victivallis</taxon>
    </lineage>
</organism>
<dbReference type="EMBL" id="JABAEW010000008">
    <property type="protein sequence ID" value="NMD86161.1"/>
    <property type="molecule type" value="Genomic_DNA"/>
</dbReference>
<feature type="domain" description="Helicase ATP-binding" evidence="17">
    <location>
        <begin position="104"/>
        <end position="263"/>
    </location>
</feature>
<dbReference type="FunFam" id="3.40.50.300:FF:000246">
    <property type="entry name" value="Preprotein translocase subunit SecA"/>
    <property type="match status" value="1"/>
</dbReference>
<dbReference type="GO" id="GO:0031522">
    <property type="term" value="C:cell envelope Sec protein transport complex"/>
    <property type="evidence" value="ECO:0007669"/>
    <property type="project" value="TreeGrafter"/>
</dbReference>
<evidence type="ECO:0000256" key="1">
    <source>
        <dbReference type="ARBA" id="ARBA00001947"/>
    </source>
</evidence>
<dbReference type="InterPro" id="IPR036266">
    <property type="entry name" value="SecA_Wing/Scaffold_sf"/>
</dbReference>
<evidence type="ECO:0000313" key="20">
    <source>
        <dbReference type="EMBL" id="NMD86161.1"/>
    </source>
</evidence>
<reference evidence="20 23" key="2">
    <citation type="submission" date="2020-04" db="EMBL/GenBank/DDBJ databases">
        <authorList>
            <person name="Hitch T.C.A."/>
            <person name="Wylensek D."/>
            <person name="Clavel T."/>
        </authorList>
    </citation>
    <scope>NUCLEOTIDE SEQUENCE [LARGE SCALE GENOMIC DNA]</scope>
    <source>
        <strain evidence="20 23">COR2-253-APC-1A</strain>
    </source>
</reference>
<dbReference type="PANTHER" id="PTHR30612">
    <property type="entry name" value="SECA INNER MEMBRANE COMPONENT OF SEC PROTEIN SECRETION SYSTEM"/>
    <property type="match status" value="1"/>
</dbReference>
<dbReference type="GO" id="GO:0005524">
    <property type="term" value="F:ATP binding"/>
    <property type="evidence" value="ECO:0007669"/>
    <property type="project" value="UniProtKB-UniRule"/>
</dbReference>
<dbReference type="InterPro" id="IPR011130">
    <property type="entry name" value="SecA_preprotein_X-link_dom"/>
</dbReference>
<feature type="domain" description="Helicase C-terminal" evidence="18">
    <location>
        <begin position="544"/>
        <end position="716"/>
    </location>
</feature>
<evidence type="ECO:0000256" key="3">
    <source>
        <dbReference type="ARBA" id="ARBA00007650"/>
    </source>
</evidence>
<dbReference type="InterPro" id="IPR004027">
    <property type="entry name" value="SEC_C_motif"/>
</dbReference>
<dbReference type="InterPro" id="IPR011116">
    <property type="entry name" value="SecA_Wing/Scaffold"/>
</dbReference>
<dbReference type="PROSITE" id="PS51194">
    <property type="entry name" value="HELICASE_CTER"/>
    <property type="match status" value="1"/>
</dbReference>
<dbReference type="InterPro" id="IPR020937">
    <property type="entry name" value="SecA_CS"/>
</dbReference>
<dbReference type="GO" id="GO:0043952">
    <property type="term" value="P:protein transport by the Sec complex"/>
    <property type="evidence" value="ECO:0007669"/>
    <property type="project" value="TreeGrafter"/>
</dbReference>
<dbReference type="SUPFAM" id="SSF81767">
    <property type="entry name" value="Pre-protein crosslinking domain of SecA"/>
    <property type="match status" value="1"/>
</dbReference>
<evidence type="ECO:0000256" key="13">
    <source>
        <dbReference type="ARBA" id="ARBA00023010"/>
    </source>
</evidence>
<dbReference type="RefSeq" id="WP_116883225.1">
    <property type="nucleotide sequence ID" value="NZ_CABMMC010000016.1"/>
</dbReference>
<dbReference type="Pfam" id="PF07516">
    <property type="entry name" value="SecA_SW"/>
    <property type="match status" value="1"/>
</dbReference>
<evidence type="ECO:0000313" key="23">
    <source>
        <dbReference type="Proteomes" id="UP000576225"/>
    </source>
</evidence>
<dbReference type="AlphaFoldDB" id="A0A2U1B7D1"/>
<evidence type="ECO:0000256" key="8">
    <source>
        <dbReference type="ARBA" id="ARBA00022741"/>
    </source>
</evidence>
<dbReference type="GO" id="GO:0005829">
    <property type="term" value="C:cytosol"/>
    <property type="evidence" value="ECO:0007669"/>
    <property type="project" value="TreeGrafter"/>
</dbReference>
<dbReference type="PANTHER" id="PTHR30612:SF0">
    <property type="entry name" value="CHLOROPLAST PROTEIN-TRANSPORTING ATPASE"/>
    <property type="match status" value="1"/>
</dbReference>
<sequence length="1020" mass="115419">MLTNILKAIFGTKSQRDLKKMIPLVRRINQLEEEYRKLSDEQLQAKTPEFKERLAKGETLDDIMCEAFAVVKNACRRLAERHTEVDVCGQMQVWDMIPFDVQLMGGIALHRGNIAEMATGEGKTLVATMPLYLNALTGKNCQLVTVNDYLALRDSTWMGTVYKFLGLTVGCLQNMQPPHVRREQYACDITYGTNSEFGFDYLRDMGMATEASQLVQRDHYYAIVDEIDSILIDEARTPLIISGPVPMSTHQFDVLQPLVGDLYNKQNLLCSRLVREARAVLSRQDVSADEREEAMMKLLQVKFGLPTHKQLLHVLEDGDIVKELEKLETRVRSDSNRGMLQEVQEGLYFAIDEKTHEADLTELGRKNLSPNDPDAFIVPDLLGTINKIDSDDSLSAAEKTEKRNAFQEEFSAKSERLHDLSQLLKAYCLFEKDVNYVVQDRKVMIVDEHTGRLMPGRRFSDGLHQALEAKEGVPIEQETQTMATITIQNYFRMYKKLAGMTGTAETEANEFHQIYKLDVIVVPTNRPCIRKDENDSIFKTKREKFTAILKDVEERHKKGQPILLGTISVEDSEILSRMLKMRNIPHNVLNAKNHQHEAEIVARAGQAGAVTVATNMAGRGTDIKLGPGVADLGGLHVIGSSRHDSRRIDRQLRGRCSRQGDPGSSKFYVSLEDNLMRLFGSDRIVKIFDRFGLEEGDELQHPWLTKSIETAQRRVEQHHFSIRKRTLDFDDVMNKQREIIYGLRKDALLSETPHDVLFGIIEQVVEMEIQKAASPAEGDKESKRDGFNIEALLAYLNLTFPLNFTEEELTEGIDGARLVDADKLTLQIVDRIEQAYVDRNAALPEDQVKYLERHTVLEAIDRLWQEHLYAMDNLRSSMSLRVYAQKDPLVEYKHEAYKIFKALMDQIYQDVAANLFRATVTRLISLEELLASMPQELIHNTLDGGAITINSADLAPGQPIMLGGMPPMGMAGGAEAMPEEAPAEQDDVQITFHRTVPKVGRNDDCPCGSGKKYKKCCGRE</sequence>
<keyword evidence="5 15" id="KW-1003">Cell membrane</keyword>
<comment type="caution">
    <text evidence="21">The sequence shown here is derived from an EMBL/GenBank/DDBJ whole genome shotgun (WGS) entry which is preliminary data.</text>
</comment>
<keyword evidence="6 15" id="KW-0963">Cytoplasm</keyword>
<dbReference type="SUPFAM" id="SSF52540">
    <property type="entry name" value="P-loop containing nucleoside triphosphate hydrolases"/>
    <property type="match status" value="2"/>
</dbReference>
<dbReference type="GO" id="GO:0006605">
    <property type="term" value="P:protein targeting"/>
    <property type="evidence" value="ECO:0007669"/>
    <property type="project" value="UniProtKB-UniRule"/>
</dbReference>
<keyword evidence="13 15" id="KW-0811">Translocation</keyword>
<dbReference type="PROSITE" id="PS51192">
    <property type="entry name" value="HELICASE_ATP_BIND_1"/>
    <property type="match status" value="1"/>
</dbReference>
<evidence type="ECO:0000256" key="5">
    <source>
        <dbReference type="ARBA" id="ARBA00022475"/>
    </source>
</evidence>
<dbReference type="SMART" id="SM00958">
    <property type="entry name" value="SecA_PP_bind"/>
    <property type="match status" value="1"/>
</dbReference>
<keyword evidence="7" id="KW-0479">Metal-binding</keyword>
<accession>A0A2U1B7D1</accession>
<dbReference type="InterPro" id="IPR000185">
    <property type="entry name" value="SecA"/>
</dbReference>
<dbReference type="PROSITE" id="PS01312">
    <property type="entry name" value="SECA"/>
    <property type="match status" value="1"/>
</dbReference>
<dbReference type="Proteomes" id="UP000245959">
    <property type="component" value="Unassembled WGS sequence"/>
</dbReference>
<comment type="function">
    <text evidence="15">Part of the Sec protein translocase complex. Interacts with the SecYEG preprotein conducting channel. Has a central role in coupling the hydrolysis of ATP to the transfer of proteins into and across the cell membrane, serving as an ATP-driven molecular motor driving the stepwise translocation of polypeptide chains across the membrane.</text>
</comment>
<evidence type="ECO:0000256" key="16">
    <source>
        <dbReference type="RuleBase" id="RU003874"/>
    </source>
</evidence>
<dbReference type="CDD" id="cd18803">
    <property type="entry name" value="SF2_C_secA"/>
    <property type="match status" value="1"/>
</dbReference>
<feature type="domain" description="SecA family profile" evidence="19">
    <location>
        <begin position="3"/>
        <end position="700"/>
    </location>
</feature>
<evidence type="ECO:0000256" key="15">
    <source>
        <dbReference type="HAMAP-Rule" id="MF_01382"/>
    </source>
</evidence>
<comment type="cofactor">
    <cofactor evidence="1">
        <name>Zn(2+)</name>
        <dbReference type="ChEBI" id="CHEBI:29105"/>
    </cofactor>
</comment>
<dbReference type="InterPro" id="IPR044722">
    <property type="entry name" value="SecA_SF2_C"/>
</dbReference>
<dbReference type="Pfam" id="PF02810">
    <property type="entry name" value="SEC-C"/>
    <property type="match status" value="1"/>
</dbReference>
<evidence type="ECO:0000313" key="21">
    <source>
        <dbReference type="EMBL" id="PVY44595.1"/>
    </source>
</evidence>
<dbReference type="GO" id="GO:0065002">
    <property type="term" value="P:intracellular protein transmembrane transport"/>
    <property type="evidence" value="ECO:0007669"/>
    <property type="project" value="UniProtKB-UniRule"/>
</dbReference>
<dbReference type="GO" id="GO:0008564">
    <property type="term" value="F:protein-exporting ATPase activity"/>
    <property type="evidence" value="ECO:0007669"/>
    <property type="project" value="UniProtKB-EC"/>
</dbReference>
<dbReference type="EC" id="7.4.2.8" evidence="15"/>
<comment type="similarity">
    <text evidence="3 15 16">Belongs to the SecA family.</text>
</comment>
<dbReference type="InterPro" id="IPR014001">
    <property type="entry name" value="Helicase_ATP-bd"/>
</dbReference>
<evidence type="ECO:0000256" key="7">
    <source>
        <dbReference type="ARBA" id="ARBA00022723"/>
    </source>
</evidence>
<keyword evidence="8 15" id="KW-0547">Nucleotide-binding</keyword>
<keyword evidence="10 15" id="KW-0067">ATP-binding</keyword>
<evidence type="ECO:0000313" key="22">
    <source>
        <dbReference type="Proteomes" id="UP000245959"/>
    </source>
</evidence>
<dbReference type="Gene3D" id="3.90.1440.10">
    <property type="entry name" value="SecA, preprotein cross-linking domain"/>
    <property type="match status" value="1"/>
</dbReference>
<evidence type="ECO:0000259" key="17">
    <source>
        <dbReference type="PROSITE" id="PS51192"/>
    </source>
</evidence>
<evidence type="ECO:0000256" key="9">
    <source>
        <dbReference type="ARBA" id="ARBA00022833"/>
    </source>
</evidence>
<dbReference type="Pfam" id="PF01043">
    <property type="entry name" value="SecA_PP_bind"/>
    <property type="match status" value="1"/>
</dbReference>
<dbReference type="EMBL" id="QEKH01000006">
    <property type="protein sequence ID" value="PVY44595.1"/>
    <property type="molecule type" value="Genomic_DNA"/>
</dbReference>
<proteinExistence type="inferred from homology"/>
<keyword evidence="4 15" id="KW-0813">Transport</keyword>
<evidence type="ECO:0000256" key="4">
    <source>
        <dbReference type="ARBA" id="ARBA00022448"/>
    </source>
</evidence>
<dbReference type="InterPro" id="IPR027417">
    <property type="entry name" value="P-loop_NTPase"/>
</dbReference>
<keyword evidence="12 15" id="KW-1278">Translocase</keyword>
<keyword evidence="9" id="KW-0862">Zinc</keyword>
<gene>
    <name evidence="15 20" type="primary">secA</name>
    <name evidence="21" type="ORF">C8D82_106113</name>
    <name evidence="20" type="ORF">HF882_06140</name>
</gene>
<dbReference type="HAMAP" id="MF_01382">
    <property type="entry name" value="SecA"/>
    <property type="match status" value="1"/>
</dbReference>
<dbReference type="InterPro" id="IPR014018">
    <property type="entry name" value="SecA_motor_DEAD"/>
</dbReference>
<dbReference type="Pfam" id="PF21090">
    <property type="entry name" value="P-loop_SecA"/>
    <property type="match status" value="2"/>
</dbReference>
<dbReference type="FunFam" id="3.40.50.300:FF:000429">
    <property type="entry name" value="Preprotein translocase subunit SecA"/>
    <property type="match status" value="1"/>
</dbReference>
<dbReference type="SMART" id="SM00957">
    <property type="entry name" value="SecA_DEAD"/>
    <property type="match status" value="1"/>
</dbReference>
<evidence type="ECO:0000256" key="12">
    <source>
        <dbReference type="ARBA" id="ARBA00022967"/>
    </source>
</evidence>
<comment type="subcellular location">
    <subcellularLocation>
        <location evidence="15">Cell membrane</location>
        <topology evidence="15">Peripheral membrane protein</topology>
        <orientation evidence="15">Cytoplasmic side</orientation>
    </subcellularLocation>
    <subcellularLocation>
        <location evidence="15">Cytoplasm</location>
    </subcellularLocation>
    <subcellularLocation>
        <location evidence="2">Membrane</location>
        <topology evidence="2">Peripheral membrane protein</topology>
    </subcellularLocation>
    <text evidence="15">Distribution is 50-50.</text>
</comment>
<dbReference type="SUPFAM" id="SSF81886">
    <property type="entry name" value="Helical scaffold and wing domains of SecA"/>
    <property type="match status" value="1"/>
</dbReference>
<evidence type="ECO:0000259" key="19">
    <source>
        <dbReference type="PROSITE" id="PS51196"/>
    </source>
</evidence>
<dbReference type="GeneID" id="78294546"/>
<dbReference type="OrthoDB" id="9805579at2"/>
<dbReference type="InterPro" id="IPR001650">
    <property type="entry name" value="Helicase_C-like"/>
</dbReference>
<keyword evidence="14 15" id="KW-0472">Membrane</keyword>
<keyword evidence="11 15" id="KW-0653">Protein transport</keyword>
<comment type="subunit">
    <text evidence="15">Monomer and homodimer. Part of the essential Sec protein translocation apparatus which comprises SecA, SecYEG and auxiliary proteins SecDF. Other proteins may also be involved.</text>
</comment>
<evidence type="ECO:0000256" key="14">
    <source>
        <dbReference type="ARBA" id="ARBA00023136"/>
    </source>
</evidence>
<reference evidence="21 22" key="1">
    <citation type="submission" date="2018-04" db="EMBL/GenBank/DDBJ databases">
        <title>Genomic Encyclopedia of Type Strains, Phase IV (KMG-IV): sequencing the most valuable type-strain genomes for metagenomic binning, comparative biology and taxonomic classification.</title>
        <authorList>
            <person name="Goeker M."/>
        </authorList>
    </citation>
    <scope>NUCLEOTIDE SEQUENCE [LARGE SCALE GENOMIC DNA]</scope>
    <source>
        <strain evidence="21 22">DSM 14823</strain>
    </source>
</reference>
<protein>
    <recommendedName>
        <fullName evidence="15 16">Protein translocase subunit SecA</fullName>
        <ecNumber evidence="15">7.4.2.8</ecNumber>
    </recommendedName>
</protein>
<feature type="binding site" evidence="15">
    <location>
        <begin position="120"/>
        <end position="124"/>
    </location>
    <ligand>
        <name>ATP</name>
        <dbReference type="ChEBI" id="CHEBI:30616"/>
    </ligand>
</feature>
<dbReference type="InterPro" id="IPR036670">
    <property type="entry name" value="SecA_X-link_sf"/>
</dbReference>
<dbReference type="InterPro" id="IPR011115">
    <property type="entry name" value="SecA_DEAD"/>
</dbReference>
<feature type="binding site" evidence="15">
    <location>
        <position position="102"/>
    </location>
    <ligand>
        <name>ATP</name>
        <dbReference type="ChEBI" id="CHEBI:30616"/>
    </ligand>
</feature>
<comment type="catalytic activity">
    <reaction evidence="15">
        <text>ATP + H2O + cellular proteinSide 1 = ADP + phosphate + cellular proteinSide 2.</text>
        <dbReference type="EC" id="7.4.2.8"/>
    </reaction>
</comment>
<dbReference type="Gene3D" id="1.10.3060.10">
    <property type="entry name" value="Helical scaffold and wing domains of SecA"/>
    <property type="match status" value="1"/>
</dbReference>
<name>A0A2U1B7D1_9BACT</name>
<evidence type="ECO:0000256" key="11">
    <source>
        <dbReference type="ARBA" id="ARBA00022927"/>
    </source>
</evidence>
<keyword evidence="22" id="KW-1185">Reference proteome</keyword>
<evidence type="ECO:0000256" key="10">
    <source>
        <dbReference type="ARBA" id="ARBA00022840"/>
    </source>
</evidence>
<dbReference type="Proteomes" id="UP000576225">
    <property type="component" value="Unassembled WGS sequence"/>
</dbReference>